<dbReference type="VEuPathDB" id="TriTrypDB:TcIL3000_3_2930"/>
<gene>
    <name evidence="2" type="ORF">TCIL3000_3_2930</name>
</gene>
<feature type="compositionally biased region" description="Polar residues" evidence="1">
    <location>
        <begin position="317"/>
        <end position="334"/>
    </location>
</feature>
<organism evidence="2">
    <name type="scientific">Trypanosoma congolense (strain IL3000)</name>
    <dbReference type="NCBI Taxonomy" id="1068625"/>
    <lineage>
        <taxon>Eukaryota</taxon>
        <taxon>Discoba</taxon>
        <taxon>Euglenozoa</taxon>
        <taxon>Kinetoplastea</taxon>
        <taxon>Metakinetoplastina</taxon>
        <taxon>Trypanosomatida</taxon>
        <taxon>Trypanosomatidae</taxon>
        <taxon>Trypanosoma</taxon>
        <taxon>Nannomonas</taxon>
    </lineage>
</organism>
<feature type="compositionally biased region" description="Polar residues" evidence="1">
    <location>
        <begin position="7"/>
        <end position="17"/>
    </location>
</feature>
<feature type="compositionally biased region" description="Low complexity" evidence="1">
    <location>
        <begin position="18"/>
        <end position="30"/>
    </location>
</feature>
<evidence type="ECO:0000313" key="2">
    <source>
        <dbReference type="EMBL" id="CCC89859.1"/>
    </source>
</evidence>
<evidence type="ECO:0008006" key="3">
    <source>
        <dbReference type="Google" id="ProtNLM"/>
    </source>
</evidence>
<feature type="region of interest" description="Disordered" evidence="1">
    <location>
        <begin position="299"/>
        <end position="356"/>
    </location>
</feature>
<evidence type="ECO:0000256" key="1">
    <source>
        <dbReference type="SAM" id="MobiDB-lite"/>
    </source>
</evidence>
<dbReference type="InterPro" id="IPR013083">
    <property type="entry name" value="Znf_RING/FYVE/PHD"/>
</dbReference>
<sequence>MPVSVSWVPSRNTNGMASKSRSSSISSRQSNDMTSSFSANQSNGYATLTFMQQTQMDNLQAEVNNTPKEFGTTLSSLYEERDRPLLHTFAGGIKMGRMAPPPPGVDSHEDGGCSGDRISHSTVSGSSQVDQRSARLFFASNCDSNTQSASDCDNYGTKSHRTETVSVATQYEPQLCTLCQKVFDDSEDCVQHDKMCPERKVACPLRCGEIFRRCDVVCHVKSQALEHDPMPLPDKTQCPEDHSAFLLPVILNMLLERHGRTEQICAQAKQANDQQSPTPFLPKKICFSDSVASMDASSYRASFTPSGPERERAAGNDSFSHKASNNKEPTSNTRAGVPEPRTEVPLPTSREDDATSTIEKGLTYDENGNGCSENIYTDYSTADYQSSERTNMYVHDSSPKGVDDQSSGVPEPTHVEEASSVNESNEKLVENLLYRIELQHREVEEVLEQCNTYVVASMNKAQRAEVVDAVRTLVSTLDAKSKVIHDECVCLMCKRNINASLILEILHSWRCLDRCWHEVRVSLYDTIGV</sequence>
<proteinExistence type="predicted"/>
<name>G0UKF4_TRYCI</name>
<reference evidence="2" key="1">
    <citation type="journal article" date="2012" name="Proc. Natl. Acad. Sci. U.S.A.">
        <title>Antigenic diversity is generated by distinct evolutionary mechanisms in African trypanosome species.</title>
        <authorList>
            <person name="Jackson A.P."/>
            <person name="Berry A."/>
            <person name="Aslett M."/>
            <person name="Allison H.C."/>
            <person name="Burton P."/>
            <person name="Vavrova-Anderson J."/>
            <person name="Brown R."/>
            <person name="Browne H."/>
            <person name="Corton N."/>
            <person name="Hauser H."/>
            <person name="Gamble J."/>
            <person name="Gilderthorp R."/>
            <person name="Marcello L."/>
            <person name="McQuillan J."/>
            <person name="Otto T.D."/>
            <person name="Quail M.A."/>
            <person name="Sanders M.J."/>
            <person name="van Tonder A."/>
            <person name="Ginger M.L."/>
            <person name="Field M.C."/>
            <person name="Barry J.D."/>
            <person name="Hertz-Fowler C."/>
            <person name="Berriman M."/>
        </authorList>
    </citation>
    <scope>NUCLEOTIDE SEQUENCE</scope>
    <source>
        <strain evidence="2">IL3000</strain>
    </source>
</reference>
<feature type="region of interest" description="Disordered" evidence="1">
    <location>
        <begin position="1"/>
        <end position="39"/>
    </location>
</feature>
<protein>
    <recommendedName>
        <fullName evidence="3">TRAF-type domain-containing protein</fullName>
    </recommendedName>
</protein>
<dbReference type="AlphaFoldDB" id="G0UKF4"/>
<dbReference type="Gene3D" id="3.30.40.10">
    <property type="entry name" value="Zinc/RING finger domain, C3HC4 (zinc finger)"/>
    <property type="match status" value="1"/>
</dbReference>
<feature type="region of interest" description="Disordered" evidence="1">
    <location>
        <begin position="393"/>
        <end position="422"/>
    </location>
</feature>
<accession>G0UKF4</accession>
<dbReference type="EMBL" id="HE575316">
    <property type="protein sequence ID" value="CCC89859.1"/>
    <property type="molecule type" value="Genomic_DNA"/>
</dbReference>